<evidence type="ECO:0000256" key="1">
    <source>
        <dbReference type="SAM" id="Phobius"/>
    </source>
</evidence>
<organism evidence="2 3">
    <name type="scientific">Psychroflexus torquis (strain ATCC 700755 / CIP 106069 / ACAM 623)</name>
    <dbReference type="NCBI Taxonomy" id="313595"/>
    <lineage>
        <taxon>Bacteria</taxon>
        <taxon>Pseudomonadati</taxon>
        <taxon>Bacteroidota</taxon>
        <taxon>Flavobacteriia</taxon>
        <taxon>Flavobacteriales</taxon>
        <taxon>Flavobacteriaceae</taxon>
        <taxon>Psychroflexus</taxon>
    </lineage>
</organism>
<dbReference type="HOGENOM" id="CLU_2754965_0_0_10"/>
<dbReference type="eggNOG" id="ENOG502ZRUW">
    <property type="taxonomic scope" value="Bacteria"/>
</dbReference>
<dbReference type="OrthoDB" id="1453503at2"/>
<dbReference type="AlphaFoldDB" id="K4IBX4"/>
<reference evidence="2" key="1">
    <citation type="submission" date="2006-03" db="EMBL/GenBank/DDBJ databases">
        <authorList>
            <person name="Bowman J."/>
            <person name="Ferriera S."/>
            <person name="Johnson J."/>
            <person name="Kravitz S."/>
            <person name="Halpern A."/>
            <person name="Remington K."/>
            <person name="Beeson K."/>
            <person name="Tran B."/>
            <person name="Rogers Y.-H."/>
            <person name="Friedman R."/>
            <person name="Venter J.C."/>
        </authorList>
    </citation>
    <scope>NUCLEOTIDE SEQUENCE [LARGE SCALE GENOMIC DNA]</scope>
    <source>
        <strain evidence="2">ATCC 700755</strain>
    </source>
</reference>
<name>K4IBX4_PSYTT</name>
<feature type="transmembrane region" description="Helical" evidence="1">
    <location>
        <begin position="12"/>
        <end position="34"/>
    </location>
</feature>
<keyword evidence="1" id="KW-0812">Transmembrane</keyword>
<gene>
    <name evidence="2" type="ordered locus">P700755_001138</name>
</gene>
<protein>
    <submittedName>
        <fullName evidence="2">Uncharacterized protein</fullName>
    </submittedName>
</protein>
<dbReference type="Proteomes" id="UP000008514">
    <property type="component" value="Chromosome"/>
</dbReference>
<keyword evidence="1" id="KW-1133">Transmembrane helix</keyword>
<dbReference type="RefSeq" id="WP_015023708.1">
    <property type="nucleotide sequence ID" value="NC_018721.1"/>
</dbReference>
<evidence type="ECO:0000313" key="3">
    <source>
        <dbReference type="Proteomes" id="UP000008514"/>
    </source>
</evidence>
<keyword evidence="1" id="KW-0472">Membrane</keyword>
<dbReference type="KEGG" id="ptq:P700755_001138"/>
<dbReference type="EMBL" id="CP003879">
    <property type="protein sequence ID" value="AFU68102.1"/>
    <property type="molecule type" value="Genomic_DNA"/>
</dbReference>
<proteinExistence type="predicted"/>
<accession>K4IBX4</accession>
<sequence length="70" mass="8062">MENIKKAKQFLSNTLIINSIVWATVMIVSSLILGEEYKKINFVLLGGFFIEFLRYSSTKNKLEKTTSKKD</sequence>
<keyword evidence="3" id="KW-1185">Reference proteome</keyword>
<reference evidence="2" key="2">
    <citation type="submission" date="2012-09" db="EMBL/GenBank/DDBJ databases">
        <title>The complete sequence of Psychroflexus torquis an extreme psychrophile from sea-ice that is stimulated by light.</title>
        <authorList>
            <person name="Feng S."/>
            <person name="Powell S.M."/>
            <person name="Bowman J.P."/>
        </authorList>
    </citation>
    <scope>NUCLEOTIDE SEQUENCE [LARGE SCALE GENOMIC DNA]</scope>
    <source>
        <strain evidence="2">ATCC 700755</strain>
    </source>
</reference>
<evidence type="ECO:0000313" key="2">
    <source>
        <dbReference type="EMBL" id="AFU68102.1"/>
    </source>
</evidence>
<dbReference type="STRING" id="313595.P700755_001138"/>